<evidence type="ECO:0000313" key="2">
    <source>
        <dbReference type="Proteomes" id="UP000189761"/>
    </source>
</evidence>
<evidence type="ECO:0000313" key="1">
    <source>
        <dbReference type="EMBL" id="OOP68018.1"/>
    </source>
</evidence>
<proteinExistence type="predicted"/>
<dbReference type="AlphaFoldDB" id="A0A8E2LE75"/>
<sequence>MNHYVVQIMAGQIKFVQDFFKDYKDEKIKTSLKSVERIRAVLDVVSDLPQEEMIKHIKNTFKHSPIGSALHFTVQIVE</sequence>
<organism evidence="1 2">
    <name type="scientific">Heyndrickxia oleronia</name>
    <dbReference type="NCBI Taxonomy" id="38875"/>
    <lineage>
        <taxon>Bacteria</taxon>
        <taxon>Bacillati</taxon>
        <taxon>Bacillota</taxon>
        <taxon>Bacilli</taxon>
        <taxon>Bacillales</taxon>
        <taxon>Bacillaceae</taxon>
        <taxon>Heyndrickxia</taxon>
    </lineage>
</organism>
<name>A0A8E2LE75_9BACI</name>
<dbReference type="RefSeq" id="WP_058003495.1">
    <property type="nucleotide sequence ID" value="NZ_CP065424.1"/>
</dbReference>
<keyword evidence="2" id="KW-1185">Reference proteome</keyword>
<dbReference type="EMBL" id="MTLA01000142">
    <property type="protein sequence ID" value="OOP68018.1"/>
    <property type="molecule type" value="Genomic_DNA"/>
</dbReference>
<dbReference type="Proteomes" id="UP000189761">
    <property type="component" value="Unassembled WGS sequence"/>
</dbReference>
<protein>
    <submittedName>
        <fullName evidence="1">Uncharacterized protein</fullName>
    </submittedName>
</protein>
<gene>
    <name evidence="1" type="ORF">BWZ43_12835</name>
</gene>
<reference evidence="1 2" key="1">
    <citation type="submission" date="2017-01" db="EMBL/GenBank/DDBJ databases">
        <title>Draft genome sequence of Bacillus oleronius.</title>
        <authorList>
            <person name="Allam M."/>
        </authorList>
    </citation>
    <scope>NUCLEOTIDE SEQUENCE [LARGE SCALE GENOMIC DNA]</scope>
    <source>
        <strain evidence="1 2">DSM 9356</strain>
    </source>
</reference>
<comment type="caution">
    <text evidence="1">The sequence shown here is derived from an EMBL/GenBank/DDBJ whole genome shotgun (WGS) entry which is preliminary data.</text>
</comment>
<accession>A0A8E2LE75</accession>